<dbReference type="InterPro" id="IPR003618">
    <property type="entry name" value="TFIIS_cen_dom"/>
</dbReference>
<name>A0A067JQ41_JATCU</name>
<reference evidence="11 12" key="1">
    <citation type="journal article" date="2014" name="PLoS ONE">
        <title>Global Analysis of Gene Expression Profiles in Physic Nut (Jatropha curcas L.) Seedlings Exposed to Salt Stress.</title>
        <authorList>
            <person name="Zhang L."/>
            <person name="Zhang C."/>
            <person name="Wu P."/>
            <person name="Chen Y."/>
            <person name="Li M."/>
            <person name="Jiang H."/>
            <person name="Wu G."/>
        </authorList>
    </citation>
    <scope>NUCLEOTIDE SEQUENCE [LARGE SCALE GENOMIC DNA]</scope>
    <source>
        <strain evidence="12">cv. GZQX0401</strain>
        <tissue evidence="11">Young leaves</tissue>
    </source>
</reference>
<evidence type="ECO:0000256" key="1">
    <source>
        <dbReference type="ARBA" id="ARBA00004123"/>
    </source>
</evidence>
<feature type="domain" description="TFIIS-type" evidence="8">
    <location>
        <begin position="224"/>
        <end position="264"/>
    </location>
</feature>
<dbReference type="InterPro" id="IPR036575">
    <property type="entry name" value="TFIIS_cen_dom_sf"/>
</dbReference>
<dbReference type="PANTHER" id="PTHR11477">
    <property type="entry name" value="TRANSCRIPTION FACTOR S-II ZINC FINGER DOMAIN-CONTAINING PROTEIN"/>
    <property type="match status" value="1"/>
</dbReference>
<dbReference type="PROSITE" id="PS00466">
    <property type="entry name" value="ZF_TFIIS_1"/>
    <property type="match status" value="1"/>
</dbReference>
<evidence type="ECO:0000259" key="8">
    <source>
        <dbReference type="PROSITE" id="PS51133"/>
    </source>
</evidence>
<dbReference type="Proteomes" id="UP000027138">
    <property type="component" value="Unassembled WGS sequence"/>
</dbReference>
<feature type="domain" description="TFIIS N-terminal" evidence="9">
    <location>
        <begin position="1"/>
        <end position="39"/>
    </location>
</feature>
<keyword evidence="5 7" id="KW-0539">Nucleus</keyword>
<feature type="domain" description="TFIIS central" evidence="10">
    <location>
        <begin position="95"/>
        <end position="221"/>
    </location>
</feature>
<dbReference type="Pfam" id="PF07500">
    <property type="entry name" value="TFIIS_M"/>
    <property type="match status" value="1"/>
</dbReference>
<dbReference type="SUPFAM" id="SSF46942">
    <property type="entry name" value="Elongation factor TFIIS domain 2"/>
    <property type="match status" value="1"/>
</dbReference>
<dbReference type="GO" id="GO:0006351">
    <property type="term" value="P:DNA-templated transcription"/>
    <property type="evidence" value="ECO:0007669"/>
    <property type="project" value="InterPro"/>
</dbReference>
<dbReference type="FunFam" id="2.20.25.10:FF:000001">
    <property type="entry name" value="Probable Transcription elongation factor S-II"/>
    <property type="match status" value="1"/>
</dbReference>
<dbReference type="AlphaFoldDB" id="A0A067JQ41"/>
<evidence type="ECO:0000256" key="6">
    <source>
        <dbReference type="PROSITE-ProRule" id="PRU00472"/>
    </source>
</evidence>
<keyword evidence="3 6" id="KW-0863">Zinc-finger</keyword>
<dbReference type="GO" id="GO:0003676">
    <property type="term" value="F:nucleic acid binding"/>
    <property type="evidence" value="ECO:0007669"/>
    <property type="project" value="InterPro"/>
</dbReference>
<accession>A0A067JQ41</accession>
<sequence length="266" mass="30694">MHSIMVGKRLRPLTKHSRKKIRELSSDVFALWKKVVLEQTNSDKKNGTVEETVKVEKIDQNGTPRPVEVLQSETVATSPVLQARMESIPKCNDALRDRMYEQLYEALCKVSSEAKDEIWDKVKACDPIQVAVSVESVLFQNWGHSNGSHKIKHRSLMFNIKYAKNPDFQRKILLETRESRENCMHELRRDGKLASDERQQKNETIKQKALFNCEVGGALKATTDQFKCGRCGQRKTTYHQMQTRSADEPMTTYVTCVNCNNHWKFC</sequence>
<organism evidence="11 12">
    <name type="scientific">Jatropha curcas</name>
    <name type="common">Barbados nut</name>
    <dbReference type="NCBI Taxonomy" id="180498"/>
    <lineage>
        <taxon>Eukaryota</taxon>
        <taxon>Viridiplantae</taxon>
        <taxon>Streptophyta</taxon>
        <taxon>Embryophyta</taxon>
        <taxon>Tracheophyta</taxon>
        <taxon>Spermatophyta</taxon>
        <taxon>Magnoliopsida</taxon>
        <taxon>eudicotyledons</taxon>
        <taxon>Gunneridae</taxon>
        <taxon>Pentapetalae</taxon>
        <taxon>rosids</taxon>
        <taxon>fabids</taxon>
        <taxon>Malpighiales</taxon>
        <taxon>Euphorbiaceae</taxon>
        <taxon>Crotonoideae</taxon>
        <taxon>Jatropheae</taxon>
        <taxon>Jatropha</taxon>
    </lineage>
</organism>
<protein>
    <recommendedName>
        <fullName evidence="13">TFIIS central domain-containing protein</fullName>
    </recommendedName>
</protein>
<dbReference type="GO" id="GO:0008270">
    <property type="term" value="F:zinc ion binding"/>
    <property type="evidence" value="ECO:0007669"/>
    <property type="project" value="UniProtKB-KW"/>
</dbReference>
<keyword evidence="4" id="KW-0862">Zinc</keyword>
<dbReference type="PROSITE" id="PS51133">
    <property type="entry name" value="ZF_TFIIS_2"/>
    <property type="match status" value="1"/>
</dbReference>
<evidence type="ECO:0000256" key="2">
    <source>
        <dbReference type="ARBA" id="ARBA00022723"/>
    </source>
</evidence>
<gene>
    <name evidence="11" type="ORF">JCGZ_03305</name>
</gene>
<evidence type="ECO:0000256" key="3">
    <source>
        <dbReference type="ARBA" id="ARBA00022771"/>
    </source>
</evidence>
<dbReference type="SUPFAM" id="SSF47676">
    <property type="entry name" value="Conserved domain common to transcription factors TFIIS, elongin A, CRSP70"/>
    <property type="match status" value="1"/>
</dbReference>
<dbReference type="InterPro" id="IPR017923">
    <property type="entry name" value="TFIIS_N"/>
</dbReference>
<keyword evidence="2" id="KW-0479">Metal-binding</keyword>
<dbReference type="SMART" id="SM00440">
    <property type="entry name" value="ZnF_C2C2"/>
    <property type="match status" value="1"/>
</dbReference>
<dbReference type="InterPro" id="IPR035441">
    <property type="entry name" value="TFIIS/LEDGF_dom_sf"/>
</dbReference>
<dbReference type="SUPFAM" id="SSF57783">
    <property type="entry name" value="Zinc beta-ribbon"/>
    <property type="match status" value="1"/>
</dbReference>
<dbReference type="PROSITE" id="PS51321">
    <property type="entry name" value="TFIIS_CENTRAL"/>
    <property type="match status" value="1"/>
</dbReference>
<dbReference type="Gene3D" id="1.10.472.30">
    <property type="entry name" value="Transcription elongation factor S-II, central domain"/>
    <property type="match status" value="1"/>
</dbReference>
<dbReference type="SMART" id="SM00510">
    <property type="entry name" value="TFS2M"/>
    <property type="match status" value="1"/>
</dbReference>
<dbReference type="Pfam" id="PF01096">
    <property type="entry name" value="Zn_ribbon_TFIIS"/>
    <property type="match status" value="1"/>
</dbReference>
<dbReference type="OrthoDB" id="849310at2759"/>
<dbReference type="InterPro" id="IPR035100">
    <property type="entry name" value="TF_IIS-typ"/>
</dbReference>
<evidence type="ECO:0000256" key="4">
    <source>
        <dbReference type="ARBA" id="ARBA00022833"/>
    </source>
</evidence>
<keyword evidence="12" id="KW-1185">Reference proteome</keyword>
<evidence type="ECO:0008006" key="13">
    <source>
        <dbReference type="Google" id="ProtNLM"/>
    </source>
</evidence>
<dbReference type="Gene3D" id="2.20.25.10">
    <property type="match status" value="1"/>
</dbReference>
<comment type="subcellular location">
    <subcellularLocation>
        <location evidence="1 7">Nucleus</location>
    </subcellularLocation>
</comment>
<dbReference type="PROSITE" id="PS51319">
    <property type="entry name" value="TFIIS_N"/>
    <property type="match status" value="1"/>
</dbReference>
<evidence type="ECO:0000256" key="5">
    <source>
        <dbReference type="ARBA" id="ARBA00023242"/>
    </source>
</evidence>
<evidence type="ECO:0000313" key="11">
    <source>
        <dbReference type="EMBL" id="KDP21634.1"/>
    </source>
</evidence>
<dbReference type="Gene3D" id="1.20.930.10">
    <property type="entry name" value="Conserved domain common to transcription factors TFIIS, elongin A, CRSP70"/>
    <property type="match status" value="1"/>
</dbReference>
<dbReference type="InterPro" id="IPR001222">
    <property type="entry name" value="Znf_TFIIS"/>
</dbReference>
<dbReference type="PANTHER" id="PTHR11477:SF49">
    <property type="entry name" value="TRANSCRIPTION ELONGATION FACTOR"/>
    <property type="match status" value="1"/>
</dbReference>
<evidence type="ECO:0000259" key="9">
    <source>
        <dbReference type="PROSITE" id="PS51319"/>
    </source>
</evidence>
<evidence type="ECO:0000313" key="12">
    <source>
        <dbReference type="Proteomes" id="UP000027138"/>
    </source>
</evidence>
<dbReference type="STRING" id="180498.A0A067JQ41"/>
<dbReference type="CDD" id="cd13749">
    <property type="entry name" value="Zn-ribbon_TFIIS"/>
    <property type="match status" value="1"/>
</dbReference>
<proteinExistence type="predicted"/>
<evidence type="ECO:0000256" key="7">
    <source>
        <dbReference type="PROSITE-ProRule" id="PRU00649"/>
    </source>
</evidence>
<dbReference type="PIRSF" id="PIRSF006704">
    <property type="entry name" value="TF_IIS"/>
    <property type="match status" value="1"/>
</dbReference>
<evidence type="ECO:0000259" key="10">
    <source>
        <dbReference type="PROSITE" id="PS51321"/>
    </source>
</evidence>
<dbReference type="EMBL" id="KK915609">
    <property type="protein sequence ID" value="KDP21634.1"/>
    <property type="molecule type" value="Genomic_DNA"/>
</dbReference>
<dbReference type="GO" id="GO:0005634">
    <property type="term" value="C:nucleus"/>
    <property type="evidence" value="ECO:0007669"/>
    <property type="project" value="UniProtKB-SubCell"/>
</dbReference>